<dbReference type="AlphaFoldDB" id="A0A1G6L4A4"/>
<dbReference type="InterPro" id="IPR024447">
    <property type="entry name" value="YXWGXW_rpt"/>
</dbReference>
<reference evidence="3 4" key="1">
    <citation type="submission" date="2016-10" db="EMBL/GenBank/DDBJ databases">
        <authorList>
            <person name="de Groot N.N."/>
        </authorList>
    </citation>
    <scope>NUCLEOTIDE SEQUENCE [LARGE SCALE GENOMIC DNA]</scope>
    <source>
        <strain evidence="3 4">CPCC 100156</strain>
    </source>
</reference>
<keyword evidence="2" id="KW-0732">Signal</keyword>
<evidence type="ECO:0000313" key="4">
    <source>
        <dbReference type="Proteomes" id="UP000198925"/>
    </source>
</evidence>
<name>A0A1G6L4A4_9PROT</name>
<dbReference type="Proteomes" id="UP000198925">
    <property type="component" value="Unassembled WGS sequence"/>
</dbReference>
<sequence length="98" mass="11235">MLNRRRIAGLLAGLAAPVAHAGTASAQPFRPPPPLRLEPPPGRPPGPRLVWQPGHWVWTRRDYVWVPGQWVRARRGGWRHGHWDDRPRGRVWVPGGWR</sequence>
<accession>A0A1G6L4A4</accession>
<feature type="chain" id="PRO_5011677809" evidence="2">
    <location>
        <begin position="22"/>
        <end position="98"/>
    </location>
</feature>
<feature type="signal peptide" evidence="2">
    <location>
        <begin position="1"/>
        <end position="21"/>
    </location>
</feature>
<feature type="region of interest" description="Disordered" evidence="1">
    <location>
        <begin position="21"/>
        <end position="46"/>
    </location>
</feature>
<dbReference type="EMBL" id="FMZX01000001">
    <property type="protein sequence ID" value="SDC38142.1"/>
    <property type="molecule type" value="Genomic_DNA"/>
</dbReference>
<proteinExistence type="predicted"/>
<evidence type="ECO:0000256" key="2">
    <source>
        <dbReference type="SAM" id="SignalP"/>
    </source>
</evidence>
<evidence type="ECO:0000256" key="1">
    <source>
        <dbReference type="SAM" id="MobiDB-lite"/>
    </source>
</evidence>
<keyword evidence="4" id="KW-1185">Reference proteome</keyword>
<protein>
    <submittedName>
        <fullName evidence="3">YXWGXW repeat-containing protein</fullName>
    </submittedName>
</protein>
<gene>
    <name evidence="3" type="ORF">SAMN04487779_1001758</name>
</gene>
<feature type="compositionally biased region" description="Pro residues" evidence="1">
    <location>
        <begin position="29"/>
        <end position="46"/>
    </location>
</feature>
<evidence type="ECO:0000313" key="3">
    <source>
        <dbReference type="EMBL" id="SDC38142.1"/>
    </source>
</evidence>
<dbReference type="RefSeq" id="WP_090660581.1">
    <property type="nucleotide sequence ID" value="NZ_FMZX01000001.1"/>
</dbReference>
<dbReference type="STRING" id="938405.SAMN02927895_03781"/>
<organism evidence="3 4">
    <name type="scientific">Belnapia rosea</name>
    <dbReference type="NCBI Taxonomy" id="938405"/>
    <lineage>
        <taxon>Bacteria</taxon>
        <taxon>Pseudomonadati</taxon>
        <taxon>Pseudomonadota</taxon>
        <taxon>Alphaproteobacteria</taxon>
        <taxon>Acetobacterales</taxon>
        <taxon>Roseomonadaceae</taxon>
        <taxon>Belnapia</taxon>
    </lineage>
</organism>
<dbReference type="Pfam" id="PF12779">
    <property type="entry name" value="WXXGXW"/>
    <property type="match status" value="1"/>
</dbReference>